<proteinExistence type="predicted"/>
<comment type="caution">
    <text evidence="1">The sequence shown here is derived from an EMBL/GenBank/DDBJ whole genome shotgun (WGS) entry which is preliminary data.</text>
</comment>
<name>A0ACB7PKF1_9PEZI</name>
<keyword evidence="2" id="KW-1185">Reference proteome</keyword>
<evidence type="ECO:0000313" key="2">
    <source>
        <dbReference type="Proteomes" id="UP000724584"/>
    </source>
</evidence>
<dbReference type="EMBL" id="JAGIZQ010000002">
    <property type="protein sequence ID" value="KAH6641528.1"/>
    <property type="molecule type" value="Genomic_DNA"/>
</dbReference>
<sequence length="296" mass="31788">MSSYQPLEDQDYIEVHHPYDSPLDEWDDTGSRSSHSTPRQSTRPLPSSHSGKTQSSKKKSSKPTSGSDTEKEPSKMSSRSSRHSSSSISKRDKPSSKTKKTDDWTEVTEPDERRRIQNRIAQRKFREKAREQKDRAARDAQNQQHAGSAYHIPDAEDLTFDDGGDLSGLPWGGLNMRHVVARGHASASTGQHTHSHSGHTGGSSSSVIHGGAVTASSTPGPGPAVDHSSLYGHPHMSPYAGYAPHPVTAAAVTAAVHGHAVMVDAAGEVYHGYDAPYAAGGYYDFDPSGADQGHGM</sequence>
<organism evidence="1 2">
    <name type="scientific">Chaetomium tenue</name>
    <dbReference type="NCBI Taxonomy" id="1854479"/>
    <lineage>
        <taxon>Eukaryota</taxon>
        <taxon>Fungi</taxon>
        <taxon>Dikarya</taxon>
        <taxon>Ascomycota</taxon>
        <taxon>Pezizomycotina</taxon>
        <taxon>Sordariomycetes</taxon>
        <taxon>Sordariomycetidae</taxon>
        <taxon>Sordariales</taxon>
        <taxon>Chaetomiaceae</taxon>
        <taxon>Chaetomium</taxon>
    </lineage>
</organism>
<evidence type="ECO:0000313" key="1">
    <source>
        <dbReference type="EMBL" id="KAH6641528.1"/>
    </source>
</evidence>
<accession>A0ACB7PKF1</accession>
<protein>
    <submittedName>
        <fullName evidence="1">Uncharacterized protein</fullName>
    </submittedName>
</protein>
<reference evidence="1 2" key="1">
    <citation type="journal article" date="2021" name="Nat. Commun.">
        <title>Genetic determinants of endophytism in the Arabidopsis root mycobiome.</title>
        <authorList>
            <person name="Mesny F."/>
            <person name="Miyauchi S."/>
            <person name="Thiergart T."/>
            <person name="Pickel B."/>
            <person name="Atanasova L."/>
            <person name="Karlsson M."/>
            <person name="Huettel B."/>
            <person name="Barry K.W."/>
            <person name="Haridas S."/>
            <person name="Chen C."/>
            <person name="Bauer D."/>
            <person name="Andreopoulos W."/>
            <person name="Pangilinan J."/>
            <person name="LaButti K."/>
            <person name="Riley R."/>
            <person name="Lipzen A."/>
            <person name="Clum A."/>
            <person name="Drula E."/>
            <person name="Henrissat B."/>
            <person name="Kohler A."/>
            <person name="Grigoriev I.V."/>
            <person name="Martin F.M."/>
            <person name="Hacquard S."/>
        </authorList>
    </citation>
    <scope>NUCLEOTIDE SEQUENCE [LARGE SCALE GENOMIC DNA]</scope>
    <source>
        <strain evidence="1 2">MPI-SDFR-AT-0079</strain>
    </source>
</reference>
<dbReference type="Proteomes" id="UP000724584">
    <property type="component" value="Unassembled WGS sequence"/>
</dbReference>
<gene>
    <name evidence="1" type="ORF">F5144DRAFT_136816</name>
</gene>